<evidence type="ECO:0000313" key="3">
    <source>
        <dbReference type="Proteomes" id="UP001630127"/>
    </source>
</evidence>
<accession>A0ABD2ZSM6</accession>
<keyword evidence="3" id="KW-1185">Reference proteome</keyword>
<evidence type="ECO:0000313" key="2">
    <source>
        <dbReference type="EMBL" id="KAL3522436.1"/>
    </source>
</evidence>
<dbReference type="EMBL" id="JBJUIK010000007">
    <property type="protein sequence ID" value="KAL3522436.1"/>
    <property type="molecule type" value="Genomic_DNA"/>
</dbReference>
<feature type="compositionally biased region" description="Low complexity" evidence="1">
    <location>
        <begin position="133"/>
        <end position="145"/>
    </location>
</feature>
<proteinExistence type="predicted"/>
<evidence type="ECO:0000256" key="1">
    <source>
        <dbReference type="SAM" id="MobiDB-lite"/>
    </source>
</evidence>
<reference evidence="2 3" key="1">
    <citation type="submission" date="2024-11" db="EMBL/GenBank/DDBJ databases">
        <title>A near-complete genome assembly of Cinchona calisaya.</title>
        <authorList>
            <person name="Lian D.C."/>
            <person name="Zhao X.W."/>
            <person name="Wei L."/>
        </authorList>
    </citation>
    <scope>NUCLEOTIDE SEQUENCE [LARGE SCALE GENOMIC DNA]</scope>
    <source>
        <tissue evidence="2">Nenye</tissue>
    </source>
</reference>
<sequence>MEKKSMLKGVERRKQRVLRLKEIKEKAKLVDIGGGKLNATEAPSISFLHSKTILELLPKGLKLVLQPPLFPHLKFIPSEKDSNLRFTSSDIIQIHDIQDLLAEANLVSNGHSIEGYDPSFEPEAMIMPRSIATSKKTNVKKTSSSDLTQPTKESGLGTAMSAFKQPPANPLMALIEVEAPIPISQFPIQETFSSTYRTKLGLVKRKSTTVASPSKSS</sequence>
<comment type="caution">
    <text evidence="2">The sequence shown here is derived from an EMBL/GenBank/DDBJ whole genome shotgun (WGS) entry which is preliminary data.</text>
</comment>
<gene>
    <name evidence="2" type="ORF">ACH5RR_015270</name>
</gene>
<protein>
    <submittedName>
        <fullName evidence="2">Uncharacterized protein</fullName>
    </submittedName>
</protein>
<dbReference type="Proteomes" id="UP001630127">
    <property type="component" value="Unassembled WGS sequence"/>
</dbReference>
<dbReference type="AlphaFoldDB" id="A0ABD2ZSM6"/>
<feature type="region of interest" description="Disordered" evidence="1">
    <location>
        <begin position="132"/>
        <end position="162"/>
    </location>
</feature>
<organism evidence="2 3">
    <name type="scientific">Cinchona calisaya</name>
    <dbReference type="NCBI Taxonomy" id="153742"/>
    <lineage>
        <taxon>Eukaryota</taxon>
        <taxon>Viridiplantae</taxon>
        <taxon>Streptophyta</taxon>
        <taxon>Embryophyta</taxon>
        <taxon>Tracheophyta</taxon>
        <taxon>Spermatophyta</taxon>
        <taxon>Magnoliopsida</taxon>
        <taxon>eudicotyledons</taxon>
        <taxon>Gunneridae</taxon>
        <taxon>Pentapetalae</taxon>
        <taxon>asterids</taxon>
        <taxon>lamiids</taxon>
        <taxon>Gentianales</taxon>
        <taxon>Rubiaceae</taxon>
        <taxon>Cinchonoideae</taxon>
        <taxon>Cinchoneae</taxon>
        <taxon>Cinchona</taxon>
    </lineage>
</organism>
<name>A0ABD2ZSM6_9GENT</name>